<comment type="caution">
    <text evidence="3">The sequence shown here is derived from an EMBL/GenBank/DDBJ whole genome shotgun (WGS) entry which is preliminary data.</text>
</comment>
<organism evidence="3 4">
    <name type="scientific">Phycicoccus sonneratiae</name>
    <dbReference type="NCBI Taxonomy" id="2807628"/>
    <lineage>
        <taxon>Bacteria</taxon>
        <taxon>Bacillati</taxon>
        <taxon>Actinomycetota</taxon>
        <taxon>Actinomycetes</taxon>
        <taxon>Micrococcales</taxon>
        <taxon>Intrasporangiaceae</taxon>
        <taxon>Phycicoccus</taxon>
    </lineage>
</organism>
<proteinExistence type="predicted"/>
<keyword evidence="4" id="KW-1185">Reference proteome</keyword>
<dbReference type="InterPro" id="IPR035986">
    <property type="entry name" value="PKD_dom_sf"/>
</dbReference>
<evidence type="ECO:0000313" key="3">
    <source>
        <dbReference type="EMBL" id="MBM6402077.1"/>
    </source>
</evidence>
<dbReference type="Gene3D" id="2.60.40.10">
    <property type="entry name" value="Immunoglobulins"/>
    <property type="match status" value="2"/>
</dbReference>
<feature type="region of interest" description="Disordered" evidence="1">
    <location>
        <begin position="36"/>
        <end position="65"/>
    </location>
</feature>
<name>A0ABS2CQB3_9MICO</name>
<dbReference type="EMBL" id="JAFDVD010000021">
    <property type="protein sequence ID" value="MBM6402077.1"/>
    <property type="molecule type" value="Genomic_DNA"/>
</dbReference>
<evidence type="ECO:0000259" key="2">
    <source>
        <dbReference type="PROSITE" id="PS50093"/>
    </source>
</evidence>
<evidence type="ECO:0000256" key="1">
    <source>
        <dbReference type="SAM" id="MobiDB-lite"/>
    </source>
</evidence>
<protein>
    <submittedName>
        <fullName evidence="3">PKD domain-containing protein</fullName>
    </submittedName>
</protein>
<accession>A0ABS2CQB3</accession>
<feature type="compositionally biased region" description="Polar residues" evidence="1">
    <location>
        <begin position="48"/>
        <end position="57"/>
    </location>
</feature>
<sequence>MRAFSKVSDGTVNIDFSHVVENPLVNGIEIVRTDVTPTPPTDGLVSVPLTSTGTSGSPRAESTGGVSWASTRGAFMVGSTVFYGSTDGFLHRRTFNGTTFGTDVQVNPYNDPKWKDVDNNLGGTYNGAVPSLYGQMNSVSGMTYSAGWMYYTLNNDSRLLARWFSPDSGIMDERIRTVSSSVNFADANGMFVSGGKLYYVRKADGALYSVAFDGSSVSGSPTKVSGSGVDGIDWRNRSMFLYGGPPANEPPTAAIGTPSCTFLACDFAGSGTDTDGTIAGYSWSFGDGGTSTAQNPSHTYTAAGTYTVTLTVTDDDGATGTTTRSVTVAAQPANVPPTASFTSSCTDGSCSFDGTGSSDPDGTIASYAWTFGDGGTATTASPTHEYAESGTYSVGLTVTDNRGGTGTTTKSVTVTVPTPTNPLSFVGAASSAAGSAKFKAATVPATTQVGDTMLLWLTTPSTVTWTGPSGVTGWTQVDSFVNGTIRSTLWRKQAEAGDAGKSVRVDDPSGFRLGNLSVAVYRNVAATGVTATRSGDSATATHTTPTGTAQTGDWVVSYWSDKSSATSNWTLPGSVSSRLEQTDASGTYRFSVLAADSGGPVAAGQVGGVTATSNATSDKTAMWTVVLHPVG</sequence>
<dbReference type="CDD" id="cd00146">
    <property type="entry name" value="PKD"/>
    <property type="match status" value="2"/>
</dbReference>
<dbReference type="Proteomes" id="UP001430172">
    <property type="component" value="Unassembled WGS sequence"/>
</dbReference>
<dbReference type="PROSITE" id="PS50093">
    <property type="entry name" value="PKD"/>
    <property type="match status" value="2"/>
</dbReference>
<feature type="domain" description="PKD" evidence="2">
    <location>
        <begin position="333"/>
        <end position="421"/>
    </location>
</feature>
<dbReference type="InterPro" id="IPR022409">
    <property type="entry name" value="PKD/Chitinase_dom"/>
</dbReference>
<feature type="domain" description="PKD" evidence="2">
    <location>
        <begin position="250"/>
        <end position="335"/>
    </location>
</feature>
<reference evidence="3" key="1">
    <citation type="submission" date="2021-02" db="EMBL/GenBank/DDBJ databases">
        <title>Phycicoccus sp. MQZ13P-5T, whole genome shotgun sequence.</title>
        <authorList>
            <person name="Tuo L."/>
        </authorList>
    </citation>
    <scope>NUCLEOTIDE SEQUENCE</scope>
    <source>
        <strain evidence="3">MQZ13P-5</strain>
    </source>
</reference>
<dbReference type="InterPro" id="IPR000601">
    <property type="entry name" value="PKD_dom"/>
</dbReference>
<dbReference type="InterPro" id="IPR013783">
    <property type="entry name" value="Ig-like_fold"/>
</dbReference>
<dbReference type="SMART" id="SM00089">
    <property type="entry name" value="PKD"/>
    <property type="match status" value="2"/>
</dbReference>
<dbReference type="SUPFAM" id="SSF49299">
    <property type="entry name" value="PKD domain"/>
    <property type="match status" value="2"/>
</dbReference>
<evidence type="ECO:0000313" key="4">
    <source>
        <dbReference type="Proteomes" id="UP001430172"/>
    </source>
</evidence>
<dbReference type="Pfam" id="PF18911">
    <property type="entry name" value="PKD_4"/>
    <property type="match status" value="2"/>
</dbReference>
<gene>
    <name evidence="3" type="ORF">JQN70_16890</name>
</gene>